<name>A0A255ZZR2_9FLAO</name>
<organism evidence="2 3">
    <name type="scientific">Flavobacterium aurantiibacter</name>
    <dbReference type="NCBI Taxonomy" id="2023067"/>
    <lineage>
        <taxon>Bacteria</taxon>
        <taxon>Pseudomonadati</taxon>
        <taxon>Bacteroidota</taxon>
        <taxon>Flavobacteriia</taxon>
        <taxon>Flavobacteriales</taxon>
        <taxon>Flavobacteriaceae</taxon>
        <taxon>Flavobacterium</taxon>
    </lineage>
</organism>
<dbReference type="SUPFAM" id="SSF55729">
    <property type="entry name" value="Acyl-CoA N-acyltransferases (Nat)"/>
    <property type="match status" value="1"/>
</dbReference>
<evidence type="ECO:0000259" key="1">
    <source>
        <dbReference type="PROSITE" id="PS51186"/>
    </source>
</evidence>
<dbReference type="EMBL" id="NOXX01000166">
    <property type="protein sequence ID" value="OYQ46385.1"/>
    <property type="molecule type" value="Genomic_DNA"/>
</dbReference>
<dbReference type="RefSeq" id="WP_094485589.1">
    <property type="nucleotide sequence ID" value="NZ_NOXX01000166.1"/>
</dbReference>
<evidence type="ECO:0000313" key="3">
    <source>
        <dbReference type="Proteomes" id="UP000216035"/>
    </source>
</evidence>
<reference evidence="2 3" key="1">
    <citation type="submission" date="2017-07" db="EMBL/GenBank/DDBJ databases">
        <title>Flavobacterium cyanobacteriorum sp. nov., isolated from cyanobacterial aggregates in a eutrophic lake.</title>
        <authorList>
            <person name="Cai H."/>
        </authorList>
    </citation>
    <scope>NUCLEOTIDE SEQUENCE [LARGE SCALE GENOMIC DNA]</scope>
    <source>
        <strain evidence="2 3">TH167</strain>
    </source>
</reference>
<proteinExistence type="predicted"/>
<dbReference type="Pfam" id="PF13673">
    <property type="entry name" value="Acetyltransf_10"/>
    <property type="match status" value="1"/>
</dbReference>
<evidence type="ECO:0000313" key="2">
    <source>
        <dbReference type="EMBL" id="OYQ46385.1"/>
    </source>
</evidence>
<accession>A0A255ZZR2</accession>
<gene>
    <name evidence="2" type="ORF">CHX27_04595</name>
</gene>
<feature type="domain" description="N-acetyltransferase" evidence="1">
    <location>
        <begin position="9"/>
        <end position="151"/>
    </location>
</feature>
<dbReference type="PROSITE" id="PS51186">
    <property type="entry name" value="GNAT"/>
    <property type="match status" value="1"/>
</dbReference>
<dbReference type="OrthoDB" id="9796171at2"/>
<dbReference type="InterPro" id="IPR000182">
    <property type="entry name" value="GNAT_dom"/>
</dbReference>
<dbReference type="Gene3D" id="3.40.630.30">
    <property type="match status" value="1"/>
</dbReference>
<dbReference type="GO" id="GO:0016747">
    <property type="term" value="F:acyltransferase activity, transferring groups other than amino-acyl groups"/>
    <property type="evidence" value="ECO:0007669"/>
    <property type="project" value="InterPro"/>
</dbReference>
<dbReference type="Proteomes" id="UP000216035">
    <property type="component" value="Unassembled WGS sequence"/>
</dbReference>
<keyword evidence="3" id="KW-1185">Reference proteome</keyword>
<comment type="caution">
    <text evidence="2">The sequence shown here is derived from an EMBL/GenBank/DDBJ whole genome shotgun (WGS) entry which is preliminary data.</text>
</comment>
<protein>
    <submittedName>
        <fullName evidence="2">GNAT family N-acetyltransferase</fullName>
    </submittedName>
</protein>
<dbReference type="CDD" id="cd04301">
    <property type="entry name" value="NAT_SF"/>
    <property type="match status" value="1"/>
</dbReference>
<dbReference type="AlphaFoldDB" id="A0A255ZZR2"/>
<sequence>METPQWLVKPFDELSTQNLYDILHLRAKVFVVEQDCPYLDVDHYDQKSVHLMGVADNRVVCYCRLFDARNYFETACIGRVVIDPEYRNKKWGHLLMTEAIRELYRLFGVQRIEISAQCYLEQFYASHGFVTISEMYLEDNIPHVRMRLDPKSS</sequence>
<keyword evidence="2" id="KW-0808">Transferase</keyword>
<dbReference type="InterPro" id="IPR016181">
    <property type="entry name" value="Acyl_CoA_acyltransferase"/>
</dbReference>